<dbReference type="SUPFAM" id="SSF52821">
    <property type="entry name" value="Rhodanese/Cell cycle control phosphatase"/>
    <property type="match status" value="1"/>
</dbReference>
<dbReference type="Proteomes" id="UP001281305">
    <property type="component" value="Chromosome"/>
</dbReference>
<dbReference type="Gene3D" id="3.40.250.10">
    <property type="entry name" value="Rhodanese-like domain"/>
    <property type="match status" value="1"/>
</dbReference>
<protein>
    <submittedName>
        <fullName evidence="3">Rhodanese-like domain-containing protein</fullName>
    </submittedName>
</protein>
<evidence type="ECO:0000259" key="2">
    <source>
        <dbReference type="PROSITE" id="PS50206"/>
    </source>
</evidence>
<evidence type="ECO:0000256" key="1">
    <source>
        <dbReference type="SAM" id="SignalP"/>
    </source>
</evidence>
<sequence length="196" mass="21470">MTRITLATILSLVLLQPVTALAAPEPEDPNKQTSWGLYLTAKEAFDMKQSEGDAVLFLDVREPIEIMFAGYTDMIDANVPFLLVNPAKWHPEKPRFAMEPNPDFAAGVMAALEARGLSKSTPVLVMCRSGGTRGAPAANALAPLGLEKVYVVVDGFEGSTVEDHPNGPWRLKNGWKNSGLPWSYDLNLEKVYTRPE</sequence>
<feature type="signal peptide" evidence="1">
    <location>
        <begin position="1"/>
        <end position="22"/>
    </location>
</feature>
<organism evidence="3 4">
    <name type="scientific">Roseovarius rhodophyticola</name>
    <dbReference type="NCBI Taxonomy" id="3080827"/>
    <lineage>
        <taxon>Bacteria</taxon>
        <taxon>Pseudomonadati</taxon>
        <taxon>Pseudomonadota</taxon>
        <taxon>Alphaproteobacteria</taxon>
        <taxon>Rhodobacterales</taxon>
        <taxon>Roseobacteraceae</taxon>
        <taxon>Roseovarius</taxon>
    </lineage>
</organism>
<keyword evidence="4" id="KW-1185">Reference proteome</keyword>
<dbReference type="InterPro" id="IPR036873">
    <property type="entry name" value="Rhodanese-like_dom_sf"/>
</dbReference>
<feature type="chain" id="PRO_5047157250" evidence="1">
    <location>
        <begin position="23"/>
        <end position="196"/>
    </location>
</feature>
<name>A0ABZ2TEW6_9RHOB</name>
<dbReference type="PROSITE" id="PS50206">
    <property type="entry name" value="RHODANESE_3"/>
    <property type="match status" value="1"/>
</dbReference>
<feature type="domain" description="Rhodanese" evidence="2">
    <location>
        <begin position="51"/>
        <end position="178"/>
    </location>
</feature>
<gene>
    <name evidence="3" type="ORF">RZS32_017985</name>
</gene>
<accession>A0ABZ2TEW6</accession>
<proteinExistence type="predicted"/>
<dbReference type="InterPro" id="IPR001763">
    <property type="entry name" value="Rhodanese-like_dom"/>
</dbReference>
<evidence type="ECO:0000313" key="3">
    <source>
        <dbReference type="EMBL" id="WYK18242.1"/>
    </source>
</evidence>
<evidence type="ECO:0000313" key="4">
    <source>
        <dbReference type="Proteomes" id="UP001281305"/>
    </source>
</evidence>
<keyword evidence="1" id="KW-0732">Signal</keyword>
<dbReference type="EMBL" id="CP146606">
    <property type="protein sequence ID" value="WYK18242.1"/>
    <property type="molecule type" value="Genomic_DNA"/>
</dbReference>
<dbReference type="RefSeq" id="WP_317054924.1">
    <property type="nucleotide sequence ID" value="NZ_CP146606.1"/>
</dbReference>
<reference evidence="3 4" key="1">
    <citation type="submission" date="2024-02" db="EMBL/GenBank/DDBJ databases">
        <title>Roseovarius strain W115 nov., isolated from a marine algae.</title>
        <authorList>
            <person name="Lee M.W."/>
            <person name="Lee J.K."/>
            <person name="Kim J.M."/>
            <person name="Choi D.G."/>
            <person name="Baek J.H."/>
            <person name="Bayburt H."/>
            <person name="Jung J.J."/>
            <person name="Han D.M."/>
            <person name="Jeon C.O."/>
        </authorList>
    </citation>
    <scope>NUCLEOTIDE SEQUENCE [LARGE SCALE GENOMIC DNA]</scope>
    <source>
        <strain evidence="3 4">W115</strain>
    </source>
</reference>